<dbReference type="PANTHER" id="PTHR30143">
    <property type="entry name" value="ACID HYDRATASE"/>
    <property type="match status" value="1"/>
</dbReference>
<keyword evidence="1" id="KW-0456">Lyase</keyword>
<gene>
    <name evidence="3" type="ORF">FV139_00470</name>
</gene>
<dbReference type="GO" id="GO:0008684">
    <property type="term" value="F:2-oxopent-4-enoate hydratase activity"/>
    <property type="evidence" value="ECO:0007669"/>
    <property type="project" value="TreeGrafter"/>
</dbReference>
<accession>A0A5C9A5F7</accession>
<evidence type="ECO:0000313" key="4">
    <source>
        <dbReference type="Proteomes" id="UP000321039"/>
    </source>
</evidence>
<dbReference type="Gene3D" id="3.90.850.10">
    <property type="entry name" value="Fumarylacetoacetase-like, C-terminal domain"/>
    <property type="match status" value="1"/>
</dbReference>
<proteinExistence type="predicted"/>
<dbReference type="RefSeq" id="WP_148066288.1">
    <property type="nucleotide sequence ID" value="NZ_VRZA01000001.1"/>
</dbReference>
<organism evidence="3 4">
    <name type="scientific">Parahaliea maris</name>
    <dbReference type="NCBI Taxonomy" id="2716870"/>
    <lineage>
        <taxon>Bacteria</taxon>
        <taxon>Pseudomonadati</taxon>
        <taxon>Pseudomonadota</taxon>
        <taxon>Gammaproteobacteria</taxon>
        <taxon>Cellvibrionales</taxon>
        <taxon>Halieaceae</taxon>
        <taxon>Parahaliea</taxon>
    </lineage>
</organism>
<dbReference type="InterPro" id="IPR050772">
    <property type="entry name" value="Hydratase-Decarb/MhpD_sf"/>
</dbReference>
<dbReference type="SUPFAM" id="SSF56529">
    <property type="entry name" value="FAH"/>
    <property type="match status" value="1"/>
</dbReference>
<dbReference type="AlphaFoldDB" id="A0A5C9A5F7"/>
<dbReference type="InterPro" id="IPR036663">
    <property type="entry name" value="Fumarylacetoacetase_C_sf"/>
</dbReference>
<sequence>MLSEELRSTIATQIYRCFQQGEQIPLLSAQYPDLEMEDAYRIQEKVVASFQADGRKIKGYKIGLTSKAMQEMAGTDEPDYSAMLDHMFLPEASHTPRSDWQSPMVEIELAFVMKERLEGPGINVADVIRATDFVLPAIEIVDFRVAMAPGMTVRDTISDLAAVGGVVLGGNPLDLKDFDVRGVRGDLLINGEVRESGCSDAVLGNPLTAVAWLANKLSEFGVTFEPGDVILSGSFLRALPVQAGDEVVARFDNGFGDVLLTFD</sequence>
<keyword evidence="4" id="KW-1185">Reference proteome</keyword>
<protein>
    <submittedName>
        <fullName evidence="3">4-oxalocrotonate decarboxylase</fullName>
    </submittedName>
</protein>
<evidence type="ECO:0000313" key="3">
    <source>
        <dbReference type="EMBL" id="TXS96018.1"/>
    </source>
</evidence>
<dbReference type="Pfam" id="PF01557">
    <property type="entry name" value="FAA_hydrolase"/>
    <property type="match status" value="1"/>
</dbReference>
<dbReference type="Proteomes" id="UP000321039">
    <property type="component" value="Unassembled WGS sequence"/>
</dbReference>
<dbReference type="PANTHER" id="PTHR30143:SF0">
    <property type="entry name" value="2-KETO-4-PENTENOATE HYDRATASE"/>
    <property type="match status" value="1"/>
</dbReference>
<dbReference type="GO" id="GO:0005737">
    <property type="term" value="C:cytoplasm"/>
    <property type="evidence" value="ECO:0007669"/>
    <property type="project" value="TreeGrafter"/>
</dbReference>
<comment type="caution">
    <text evidence="3">The sequence shown here is derived from an EMBL/GenBank/DDBJ whole genome shotgun (WGS) entry which is preliminary data.</text>
</comment>
<feature type="domain" description="Fumarylacetoacetase-like C-terminal" evidence="2">
    <location>
        <begin position="97"/>
        <end position="257"/>
    </location>
</feature>
<name>A0A5C9A5F7_9GAMM</name>
<dbReference type="EMBL" id="VRZA01000001">
    <property type="protein sequence ID" value="TXS96018.1"/>
    <property type="molecule type" value="Genomic_DNA"/>
</dbReference>
<dbReference type="InterPro" id="IPR011234">
    <property type="entry name" value="Fumarylacetoacetase-like_C"/>
</dbReference>
<reference evidence="3 4" key="1">
    <citation type="submission" date="2019-08" db="EMBL/GenBank/DDBJ databases">
        <title>Parahaliea maris sp. nov., isolated from the surface seawater.</title>
        <authorList>
            <person name="Liu Y."/>
        </authorList>
    </citation>
    <scope>NUCLEOTIDE SEQUENCE [LARGE SCALE GENOMIC DNA]</scope>
    <source>
        <strain evidence="3 4">HSLHS9</strain>
    </source>
</reference>
<evidence type="ECO:0000256" key="1">
    <source>
        <dbReference type="ARBA" id="ARBA00023239"/>
    </source>
</evidence>
<evidence type="ECO:0000259" key="2">
    <source>
        <dbReference type="Pfam" id="PF01557"/>
    </source>
</evidence>